<sequence length="42" mass="5050">MIVREWARKPRGARLELHGYSSRETWRGRLTGHWAGLVFWIL</sequence>
<organism evidence="1">
    <name type="scientific">marine sediment metagenome</name>
    <dbReference type="NCBI Taxonomy" id="412755"/>
    <lineage>
        <taxon>unclassified sequences</taxon>
        <taxon>metagenomes</taxon>
        <taxon>ecological metagenomes</taxon>
    </lineage>
</organism>
<dbReference type="EMBL" id="LAZR01015370">
    <property type="protein sequence ID" value="KKM13491.1"/>
    <property type="molecule type" value="Genomic_DNA"/>
</dbReference>
<name>A0A0F9HDL3_9ZZZZ</name>
<proteinExistence type="predicted"/>
<protein>
    <submittedName>
        <fullName evidence="1">Uncharacterized protein</fullName>
    </submittedName>
</protein>
<comment type="caution">
    <text evidence="1">The sequence shown here is derived from an EMBL/GenBank/DDBJ whole genome shotgun (WGS) entry which is preliminary data.</text>
</comment>
<dbReference type="AlphaFoldDB" id="A0A0F9HDL3"/>
<accession>A0A0F9HDL3</accession>
<gene>
    <name evidence="1" type="ORF">LCGC14_1715790</name>
</gene>
<reference evidence="1" key="1">
    <citation type="journal article" date="2015" name="Nature">
        <title>Complex archaea that bridge the gap between prokaryotes and eukaryotes.</title>
        <authorList>
            <person name="Spang A."/>
            <person name="Saw J.H."/>
            <person name="Jorgensen S.L."/>
            <person name="Zaremba-Niedzwiedzka K."/>
            <person name="Martijn J."/>
            <person name="Lind A.E."/>
            <person name="van Eijk R."/>
            <person name="Schleper C."/>
            <person name="Guy L."/>
            <person name="Ettema T.J."/>
        </authorList>
    </citation>
    <scope>NUCLEOTIDE SEQUENCE</scope>
</reference>
<evidence type="ECO:0000313" key="1">
    <source>
        <dbReference type="EMBL" id="KKM13491.1"/>
    </source>
</evidence>
<feature type="non-terminal residue" evidence="1">
    <location>
        <position position="42"/>
    </location>
</feature>